<evidence type="ECO:0000313" key="1">
    <source>
        <dbReference type="EMBL" id="ABD79457.1"/>
    </source>
</evidence>
<reference evidence="1 2" key="1">
    <citation type="journal article" date="2008" name="PLoS Genet.">
        <title>Complete genome sequence of the complex carbohydrate-degrading marine bacterium, Saccharophagus degradans strain 2-40 T.</title>
        <authorList>
            <person name="Weiner R.M."/>
            <person name="Taylor L.E.II."/>
            <person name="Henrissat B."/>
            <person name="Hauser L."/>
            <person name="Land M."/>
            <person name="Coutinho P.M."/>
            <person name="Rancurel C."/>
            <person name="Saunders E.H."/>
            <person name="Longmire A.G."/>
            <person name="Zhang H."/>
            <person name="Bayer E.A."/>
            <person name="Gilbert H.J."/>
            <person name="Larimer F."/>
            <person name="Zhulin I.B."/>
            <person name="Ekborg N.A."/>
            <person name="Lamed R."/>
            <person name="Richardson P.M."/>
            <person name="Borovok I."/>
            <person name="Hutcheson S."/>
        </authorList>
    </citation>
    <scope>NUCLEOTIDE SEQUENCE [LARGE SCALE GENOMIC DNA]</scope>
    <source>
        <strain evidence="2">2-40 / ATCC 43961 / DSM 17024</strain>
    </source>
</reference>
<gene>
    <name evidence="1" type="ordered locus">Sde_0193</name>
</gene>
<organism evidence="1 2">
    <name type="scientific">Saccharophagus degradans (strain 2-40 / ATCC 43961 / DSM 17024)</name>
    <dbReference type="NCBI Taxonomy" id="203122"/>
    <lineage>
        <taxon>Bacteria</taxon>
        <taxon>Pseudomonadati</taxon>
        <taxon>Pseudomonadota</taxon>
        <taxon>Gammaproteobacteria</taxon>
        <taxon>Cellvibrionales</taxon>
        <taxon>Cellvibrionaceae</taxon>
        <taxon>Saccharophagus</taxon>
    </lineage>
</organism>
<protein>
    <submittedName>
        <fullName evidence="1">Uncharacterized protein</fullName>
    </submittedName>
</protein>
<dbReference type="EMBL" id="CP000282">
    <property type="protein sequence ID" value="ABD79457.1"/>
    <property type="molecule type" value="Genomic_DNA"/>
</dbReference>
<dbReference type="Proteomes" id="UP000001947">
    <property type="component" value="Chromosome"/>
</dbReference>
<dbReference type="AlphaFoldDB" id="Q21PC2"/>
<dbReference type="HOGENOM" id="CLU_811021_0_0_6"/>
<name>Q21PC2_SACD2</name>
<proteinExistence type="predicted"/>
<dbReference type="KEGG" id="sde:Sde_0193"/>
<accession>Q21PC2</accession>
<evidence type="ECO:0000313" key="2">
    <source>
        <dbReference type="Proteomes" id="UP000001947"/>
    </source>
</evidence>
<keyword evidence="2" id="KW-1185">Reference proteome</keyword>
<sequence length="359" mass="41834">MRGKFLVNYSHITSANSLEQLMHDCQMHLKLRCRNKGQGTAYAFQCQFCGEFRGKEEPKRFHSQQPVAADLKLAELYQKKFQELNMANLKDLPLGDYAEEGKPIKSGVEEAEELQACIENFCQENGYNKDRLLKLFLYRQREAAINEYLTRWSRESDLHDWFSEVFAKWFDVYHEVPGYGYINGEKIPLKIDFLIKAKDELLECGFTNQFFGVEVKYLDPRSGKGFHKKSSEGVFQALSYWYSGARWSLTGVQNIELASVLFLSNLSFRDESDQVFETYDRLYDRTWRTYFSIANHANVGEIQIREWQGSLKSWRFDFNGAAYFSFRKSSGLKLGNPDVINKGRIGSQKLKTNELKRLT</sequence>